<comment type="caution">
    <text evidence="4">The sequence shown here is derived from an EMBL/GenBank/DDBJ whole genome shotgun (WGS) entry which is preliminary data.</text>
</comment>
<proteinExistence type="inferred from homology"/>
<gene>
    <name evidence="4" type="ORF">AMECASPLE_035399</name>
</gene>
<evidence type="ECO:0000313" key="5">
    <source>
        <dbReference type="Proteomes" id="UP001469553"/>
    </source>
</evidence>
<dbReference type="InterPro" id="IPR046350">
    <property type="entry name" value="Cystatin_sf"/>
</dbReference>
<dbReference type="Gene3D" id="3.10.450.10">
    <property type="match status" value="1"/>
</dbReference>
<organism evidence="4 5">
    <name type="scientific">Ameca splendens</name>
    <dbReference type="NCBI Taxonomy" id="208324"/>
    <lineage>
        <taxon>Eukaryota</taxon>
        <taxon>Metazoa</taxon>
        <taxon>Chordata</taxon>
        <taxon>Craniata</taxon>
        <taxon>Vertebrata</taxon>
        <taxon>Euteleostomi</taxon>
        <taxon>Actinopterygii</taxon>
        <taxon>Neopterygii</taxon>
        <taxon>Teleostei</taxon>
        <taxon>Neoteleostei</taxon>
        <taxon>Acanthomorphata</taxon>
        <taxon>Ovalentaria</taxon>
        <taxon>Atherinomorphae</taxon>
        <taxon>Cyprinodontiformes</taxon>
        <taxon>Goodeidae</taxon>
        <taxon>Ameca</taxon>
    </lineage>
</organism>
<evidence type="ECO:0000256" key="1">
    <source>
        <dbReference type="ARBA" id="ARBA00009403"/>
    </source>
</evidence>
<protein>
    <recommendedName>
        <fullName evidence="6">Cystatin domain-containing protein</fullName>
    </recommendedName>
</protein>
<keyword evidence="3" id="KW-0789">Thiol protease inhibitor</keyword>
<dbReference type="Proteomes" id="UP001469553">
    <property type="component" value="Unassembled WGS sequence"/>
</dbReference>
<dbReference type="EMBL" id="JAHRIP010061682">
    <property type="protein sequence ID" value="MEQ2305211.1"/>
    <property type="molecule type" value="Genomic_DNA"/>
</dbReference>
<evidence type="ECO:0000256" key="3">
    <source>
        <dbReference type="ARBA" id="ARBA00022704"/>
    </source>
</evidence>
<sequence>MDVLMGEWSETYPATDDIQKICDEVKGKVEAKTGRDYDEYKAVLYRVKATEIKEYIIKVNAGNNYLHLWVTYIPSIPPTIEVPGVQQNHKWNDPLKPFN</sequence>
<dbReference type="PANTHER" id="PTHR11414:SF21">
    <property type="entry name" value="CYSTATIN 14A, TANDEM DUPLICATE 1-RELATED"/>
    <property type="match status" value="1"/>
</dbReference>
<keyword evidence="5" id="KW-1185">Reference proteome</keyword>
<reference evidence="4 5" key="1">
    <citation type="submission" date="2021-06" db="EMBL/GenBank/DDBJ databases">
        <authorList>
            <person name="Palmer J.M."/>
        </authorList>
    </citation>
    <scope>NUCLEOTIDE SEQUENCE [LARGE SCALE GENOMIC DNA]</scope>
    <source>
        <strain evidence="4 5">AS_MEX2019</strain>
        <tissue evidence="4">Muscle</tissue>
    </source>
</reference>
<dbReference type="PRINTS" id="PR00295">
    <property type="entry name" value="STEFINA"/>
</dbReference>
<dbReference type="SUPFAM" id="SSF54403">
    <property type="entry name" value="Cystatin/monellin"/>
    <property type="match status" value="1"/>
</dbReference>
<evidence type="ECO:0000313" key="4">
    <source>
        <dbReference type="EMBL" id="MEQ2305211.1"/>
    </source>
</evidence>
<comment type="similarity">
    <text evidence="1">Belongs to the cystatin family.</text>
</comment>
<accession>A0ABV0ZGV4</accession>
<evidence type="ECO:0000256" key="2">
    <source>
        <dbReference type="ARBA" id="ARBA00022690"/>
    </source>
</evidence>
<evidence type="ECO:0008006" key="6">
    <source>
        <dbReference type="Google" id="ProtNLM"/>
    </source>
</evidence>
<keyword evidence="2" id="KW-0646">Protease inhibitor</keyword>
<dbReference type="PANTHER" id="PTHR11414">
    <property type="entry name" value="CYSTATIN FAMILY MEMBER"/>
    <property type="match status" value="1"/>
</dbReference>
<dbReference type="InterPro" id="IPR001713">
    <property type="entry name" value="Prot_inh_stefin"/>
</dbReference>
<name>A0ABV0ZGV4_9TELE</name>